<dbReference type="SUPFAM" id="SSF144000">
    <property type="entry name" value="Oxysterol-binding protein-like"/>
    <property type="match status" value="1"/>
</dbReference>
<dbReference type="Proteomes" id="UP000236291">
    <property type="component" value="Unassembled WGS sequence"/>
</dbReference>
<reference evidence="1 2" key="1">
    <citation type="journal article" date="2014" name="Am. J. Bot.">
        <title>Genome assembly and annotation for red clover (Trifolium pratense; Fabaceae).</title>
        <authorList>
            <person name="Istvanek J."/>
            <person name="Jaros M."/>
            <person name="Krenek A."/>
            <person name="Repkova J."/>
        </authorList>
    </citation>
    <scope>NUCLEOTIDE SEQUENCE [LARGE SCALE GENOMIC DNA]</scope>
    <source>
        <strain evidence="2">cv. Tatra</strain>
        <tissue evidence="1">Young leaves</tissue>
    </source>
</reference>
<accession>A0A2K3JTZ8</accession>
<proteinExistence type="predicted"/>
<dbReference type="InterPro" id="IPR037239">
    <property type="entry name" value="OSBP_sf"/>
</dbReference>
<name>A0A2K3JTZ8_TRIPR</name>
<comment type="caution">
    <text evidence="1">The sequence shown here is derived from an EMBL/GenBank/DDBJ whole genome shotgun (WGS) entry which is preliminary data.</text>
</comment>
<dbReference type="STRING" id="57577.A0A2K3JTZ8"/>
<dbReference type="EMBL" id="ASHM01123713">
    <property type="protein sequence ID" value="PNX57476.1"/>
    <property type="molecule type" value="Genomic_DNA"/>
</dbReference>
<sequence>VSHHPAVSALHATDEKENIEIIWCQYPFAKFNGQYLSSLLNPLTV</sequence>
<dbReference type="AlphaFoldDB" id="A0A2K3JTZ8"/>
<organism evidence="1 2">
    <name type="scientific">Trifolium pratense</name>
    <name type="common">Red clover</name>
    <dbReference type="NCBI Taxonomy" id="57577"/>
    <lineage>
        <taxon>Eukaryota</taxon>
        <taxon>Viridiplantae</taxon>
        <taxon>Streptophyta</taxon>
        <taxon>Embryophyta</taxon>
        <taxon>Tracheophyta</taxon>
        <taxon>Spermatophyta</taxon>
        <taxon>Magnoliopsida</taxon>
        <taxon>eudicotyledons</taxon>
        <taxon>Gunneridae</taxon>
        <taxon>Pentapetalae</taxon>
        <taxon>rosids</taxon>
        <taxon>fabids</taxon>
        <taxon>Fabales</taxon>
        <taxon>Fabaceae</taxon>
        <taxon>Papilionoideae</taxon>
        <taxon>50 kb inversion clade</taxon>
        <taxon>NPAAA clade</taxon>
        <taxon>Hologalegina</taxon>
        <taxon>IRL clade</taxon>
        <taxon>Trifolieae</taxon>
        <taxon>Trifolium</taxon>
    </lineage>
</organism>
<gene>
    <name evidence="1" type="ORF">L195_g058713</name>
</gene>
<feature type="non-terminal residue" evidence="1">
    <location>
        <position position="1"/>
    </location>
</feature>
<evidence type="ECO:0000313" key="1">
    <source>
        <dbReference type="EMBL" id="PNX57476.1"/>
    </source>
</evidence>
<protein>
    <submittedName>
        <fullName evidence="1">Uncharacterized protein</fullName>
    </submittedName>
</protein>
<evidence type="ECO:0000313" key="2">
    <source>
        <dbReference type="Proteomes" id="UP000236291"/>
    </source>
</evidence>
<reference evidence="1 2" key="2">
    <citation type="journal article" date="2017" name="Front. Plant Sci.">
        <title>Gene Classification and Mining of Molecular Markers Useful in Red Clover (Trifolium pratense) Breeding.</title>
        <authorList>
            <person name="Istvanek J."/>
            <person name="Dluhosova J."/>
            <person name="Dluhos P."/>
            <person name="Patkova L."/>
            <person name="Nedelnik J."/>
            <person name="Repkova J."/>
        </authorList>
    </citation>
    <scope>NUCLEOTIDE SEQUENCE [LARGE SCALE GENOMIC DNA]</scope>
    <source>
        <strain evidence="2">cv. Tatra</strain>
        <tissue evidence="1">Young leaves</tissue>
    </source>
</reference>
<dbReference type="Gene3D" id="2.40.160.120">
    <property type="match status" value="1"/>
</dbReference>